<reference evidence="1 2" key="1">
    <citation type="submission" date="2022-02" db="EMBL/GenBank/DDBJ databases">
        <title>Genome of Erysipelotrichaceae sp. nov. NSJ-176 isolated from human feces.</title>
        <authorList>
            <person name="Abdugheni R."/>
        </authorList>
    </citation>
    <scope>NUCLEOTIDE SEQUENCE [LARGE SCALE GENOMIC DNA]</scope>
    <source>
        <strain evidence="1 2">NSJ-176</strain>
    </source>
</reference>
<evidence type="ECO:0000313" key="1">
    <source>
        <dbReference type="EMBL" id="MCH4284944.1"/>
    </source>
</evidence>
<dbReference type="EMBL" id="JAKVPQ010000004">
    <property type="protein sequence ID" value="MCH4284944.1"/>
    <property type="molecule type" value="Genomic_DNA"/>
</dbReference>
<name>A0ABS9R5M1_9FIRM</name>
<dbReference type="Proteomes" id="UP001202402">
    <property type="component" value="Unassembled WGS sequence"/>
</dbReference>
<proteinExistence type="predicted"/>
<sequence>MDKKLLPVCVLKLLEDYSDEAHPLTKNDIIQLLNKYYDLEIARKAVGSVLQNLSDLGYDICNQKSYYLNERQFTKSELSFLINSILAANILTKNQAKDILKKYYQKKVHI</sequence>
<comment type="caution">
    <text evidence="1">The sequence shown here is derived from an EMBL/GenBank/DDBJ whole genome shotgun (WGS) entry which is preliminary data.</text>
</comment>
<protein>
    <submittedName>
        <fullName evidence="1">Uncharacterized protein</fullName>
    </submittedName>
</protein>
<evidence type="ECO:0000313" key="2">
    <source>
        <dbReference type="Proteomes" id="UP001202402"/>
    </source>
</evidence>
<accession>A0ABS9R5M1</accession>
<organism evidence="1 2">
    <name type="scientific">Amedibacillus hominis</name>
    <dbReference type="NCBI Taxonomy" id="2897776"/>
    <lineage>
        <taxon>Bacteria</taxon>
        <taxon>Bacillati</taxon>
        <taxon>Bacillota</taxon>
        <taxon>Erysipelotrichia</taxon>
        <taxon>Erysipelotrichales</taxon>
        <taxon>Erysipelotrichaceae</taxon>
        <taxon>Amedibacillus</taxon>
    </lineage>
</organism>
<dbReference type="RefSeq" id="WP_117452860.1">
    <property type="nucleotide sequence ID" value="NZ_JAKVPQ010000004.1"/>
</dbReference>
<gene>
    <name evidence="1" type="ORF">LQE99_07340</name>
</gene>
<keyword evidence="2" id="KW-1185">Reference proteome</keyword>